<accession>A0A937AC84</accession>
<keyword evidence="4" id="KW-1185">Reference proteome</keyword>
<dbReference type="InterPro" id="IPR025667">
    <property type="entry name" value="SprB_repeat"/>
</dbReference>
<dbReference type="RefSeq" id="WP_201917129.1">
    <property type="nucleotide sequence ID" value="NZ_JAERQG010000001.1"/>
</dbReference>
<comment type="caution">
    <text evidence="3">The sequence shown here is derived from an EMBL/GenBank/DDBJ whole genome shotgun (WGS) entry which is preliminary data.</text>
</comment>
<dbReference type="NCBIfam" id="TIGR04183">
    <property type="entry name" value="Por_Secre_tail"/>
    <property type="match status" value="1"/>
</dbReference>
<feature type="domain" description="Secretion system C-terminal sorting" evidence="2">
    <location>
        <begin position="890"/>
        <end position="969"/>
    </location>
</feature>
<dbReference type="AlphaFoldDB" id="A0A937AC84"/>
<dbReference type="InterPro" id="IPR026444">
    <property type="entry name" value="Secre_tail"/>
</dbReference>
<dbReference type="Pfam" id="PF13573">
    <property type="entry name" value="SprB"/>
    <property type="match status" value="4"/>
</dbReference>
<evidence type="ECO:0000256" key="1">
    <source>
        <dbReference type="SAM" id="MobiDB-lite"/>
    </source>
</evidence>
<dbReference type="Gene3D" id="2.60.40.740">
    <property type="match status" value="5"/>
</dbReference>
<evidence type="ECO:0000259" key="2">
    <source>
        <dbReference type="Pfam" id="PF18962"/>
    </source>
</evidence>
<sequence>MTELEGGCIEYEIEVSFKGVCSPALSHYSLDLGCGIVSNASNSENWPMSLNTVDPTTGLGGLKVDEIQEFGDESSLESFTVNFTFCPSGCGDVTCISPAIAYKAGTCVFRDTIDANCIKPLEVTAQGRELSCANDQDGEAYLSISGGETPYNITWSNGESDSIITQLSKGIYTYHVISADSQEIEGTVEITAPEAINISETVVNPYCNISSNGAINADVTGGVAPYEYSWNTGDSTNAIADLNEGTYILSVMDANGCTASKSFTLSNTLNLNIVEEISQPGCSGNGGSISVSVAGDSAPYSYLWSNGSTASEITDLSSGQYEVTVTDSAGCYVSETYTLSANNTLSARAYGSYTNCNNDSIAEVRLYVDGGTAPFTYSWNTGDTTQNLQNIPEGTYSVTVTDASGCTASASTYVRQRSPYIVGSTDPVVCNNLGSITTRIYYAQEPISYVWNTGDTTQNIDSLSAGTYTLDITDASGCTASRTFVIDEQESFSVNIQESSTGCGDSINYSLSATANGGTSPYTYFWNTGDSTQLIDNLEEETYTVLVTDANGCSAEQTYNLTIEEPEQISCSIVADSATFDCNSTNNFLYTTYTGDVVSYEWTVSSQDTTWTITSATNGEGIYFTAGSDSSMATFTLIITNANGCTSSCSYQTQACVPNNDDSSDDDSDDSDSDDDSDDSDDNGGDDSDDNSDDDGSGDDSGDDDGDSDSEDGDDSEDDNDEDDGDSDSEDGDADDEEDDGNNGGSDEDKECTDCFTTIITEASVDDEIYNYNFAVDIYEVCSFDLSHLTLQLPECVTLTNYSNSEGWKMEYVKNDPTTGLTGIKIDDIPNFKEAGDQFQFSISFTSDGSCNINCWSPLVAYKAAQCVITEQVEEECLATQRSSIGGIDIYPNPASEYIYIDTSLLNKETVYSVSLYDGAGNLITTLAKGDSNDLRQPLALPINSVTTGTYFIHISSTNAEPMVHRLMIKN</sequence>
<feature type="region of interest" description="Disordered" evidence="1">
    <location>
        <begin position="657"/>
        <end position="751"/>
    </location>
</feature>
<proteinExistence type="predicted"/>
<evidence type="ECO:0000313" key="3">
    <source>
        <dbReference type="EMBL" id="MBL0763981.1"/>
    </source>
</evidence>
<evidence type="ECO:0000313" key="4">
    <source>
        <dbReference type="Proteomes" id="UP000642920"/>
    </source>
</evidence>
<name>A0A937AC84_9BACT</name>
<reference evidence="3" key="1">
    <citation type="submission" date="2021-01" db="EMBL/GenBank/DDBJ databases">
        <title>Marivirga sp. nov., isolated from intertidal surface sediments.</title>
        <authorList>
            <person name="Zhang M."/>
        </authorList>
    </citation>
    <scope>NUCLEOTIDE SEQUENCE</scope>
    <source>
        <strain evidence="3">SM1354</strain>
    </source>
</reference>
<protein>
    <submittedName>
        <fullName evidence="3">T9SS type A sorting domain-containing protein</fullName>
    </submittedName>
</protein>
<feature type="compositionally biased region" description="Acidic residues" evidence="1">
    <location>
        <begin position="662"/>
        <end position="751"/>
    </location>
</feature>
<dbReference type="Pfam" id="PF18962">
    <property type="entry name" value="Por_Secre_tail"/>
    <property type="match status" value="1"/>
</dbReference>
<organism evidence="3 4">
    <name type="scientific">Marivirga atlantica</name>
    <dbReference type="NCBI Taxonomy" id="1548457"/>
    <lineage>
        <taxon>Bacteria</taxon>
        <taxon>Pseudomonadati</taxon>
        <taxon>Bacteroidota</taxon>
        <taxon>Cytophagia</taxon>
        <taxon>Cytophagales</taxon>
        <taxon>Marivirgaceae</taxon>
        <taxon>Marivirga</taxon>
    </lineage>
</organism>
<dbReference type="Proteomes" id="UP000642920">
    <property type="component" value="Unassembled WGS sequence"/>
</dbReference>
<dbReference type="EMBL" id="JAERQG010000001">
    <property type="protein sequence ID" value="MBL0763981.1"/>
    <property type="molecule type" value="Genomic_DNA"/>
</dbReference>
<gene>
    <name evidence="3" type="ORF">JKP34_01880</name>
</gene>